<accession>A0AA36HJZ4</accession>
<reference evidence="2" key="1">
    <citation type="submission" date="2023-08" db="EMBL/GenBank/DDBJ databases">
        <authorList>
            <person name="Chen Y."/>
            <person name="Shah S."/>
            <person name="Dougan E. K."/>
            <person name="Thang M."/>
            <person name="Chan C."/>
        </authorList>
    </citation>
    <scope>NUCLEOTIDE SEQUENCE</scope>
</reference>
<comment type="caution">
    <text evidence="2">The sequence shown here is derived from an EMBL/GenBank/DDBJ whole genome shotgun (WGS) entry which is preliminary data.</text>
</comment>
<name>A0AA36HJZ4_9DINO</name>
<proteinExistence type="predicted"/>
<gene>
    <name evidence="2" type="ORF">EVOR1521_LOCUS1029</name>
</gene>
<organism evidence="2 3">
    <name type="scientific">Effrenium voratum</name>
    <dbReference type="NCBI Taxonomy" id="2562239"/>
    <lineage>
        <taxon>Eukaryota</taxon>
        <taxon>Sar</taxon>
        <taxon>Alveolata</taxon>
        <taxon>Dinophyceae</taxon>
        <taxon>Suessiales</taxon>
        <taxon>Symbiodiniaceae</taxon>
        <taxon>Effrenium</taxon>
    </lineage>
</organism>
<evidence type="ECO:0000313" key="3">
    <source>
        <dbReference type="Proteomes" id="UP001178507"/>
    </source>
</evidence>
<dbReference type="AlphaFoldDB" id="A0AA36HJZ4"/>
<keyword evidence="1" id="KW-1133">Transmembrane helix</keyword>
<evidence type="ECO:0000256" key="1">
    <source>
        <dbReference type="SAM" id="Phobius"/>
    </source>
</evidence>
<evidence type="ECO:0000313" key="2">
    <source>
        <dbReference type="EMBL" id="CAJ1370463.1"/>
    </source>
</evidence>
<keyword evidence="1" id="KW-0812">Transmembrane</keyword>
<keyword evidence="1" id="KW-0472">Membrane</keyword>
<dbReference type="EMBL" id="CAUJNA010000019">
    <property type="protein sequence ID" value="CAJ1370463.1"/>
    <property type="molecule type" value="Genomic_DNA"/>
</dbReference>
<feature type="non-terminal residue" evidence="2">
    <location>
        <position position="1"/>
    </location>
</feature>
<protein>
    <submittedName>
        <fullName evidence="2">Uncharacterized protein</fullName>
    </submittedName>
</protein>
<keyword evidence="3" id="KW-1185">Reference proteome</keyword>
<dbReference type="Proteomes" id="UP001178507">
    <property type="component" value="Unassembled WGS sequence"/>
</dbReference>
<sequence>VNNITMWPLLKYFRGPEVQRVLFKLAYSFIISFQGIHAIAPHLSATPGFRN</sequence>
<feature type="transmembrane region" description="Helical" evidence="1">
    <location>
        <begin position="21"/>
        <end position="40"/>
    </location>
</feature>